<evidence type="ECO:0008006" key="3">
    <source>
        <dbReference type="Google" id="ProtNLM"/>
    </source>
</evidence>
<dbReference type="InterPro" id="IPR013783">
    <property type="entry name" value="Ig-like_fold"/>
</dbReference>
<dbReference type="RefSeq" id="WP_179129274.1">
    <property type="nucleotide sequence ID" value="NZ_MJUW02000042.1"/>
</dbReference>
<reference evidence="1 2" key="1">
    <citation type="journal article" date="2016" name="Genome Announc.">
        <title>Draft Genome Sequence of the Anaerobic Ammonium-Oxidizing Bacterium 'Candidatus Brocadia sp. 40'.</title>
        <authorList>
            <person name="Ali M."/>
            <person name="Haroon M.F."/>
            <person name="Narita Y."/>
            <person name="Zhang L."/>
            <person name="Rangel Shaw D."/>
            <person name="Okabe S."/>
            <person name="Saikaly P.E."/>
        </authorList>
    </citation>
    <scope>NUCLEOTIDE SEQUENCE [LARGE SCALE GENOMIC DNA]</scope>
    <source>
        <strain evidence="1 2">40</strain>
    </source>
</reference>
<evidence type="ECO:0000313" key="2">
    <source>
        <dbReference type="Proteomes" id="UP000242219"/>
    </source>
</evidence>
<dbReference type="Proteomes" id="UP000242219">
    <property type="component" value="Unassembled WGS sequence"/>
</dbReference>
<name>A0A1V6M1Q8_9BACT</name>
<feature type="non-terminal residue" evidence="1">
    <location>
        <position position="1"/>
    </location>
</feature>
<dbReference type="SUPFAM" id="SSF49373">
    <property type="entry name" value="Invasin/intimin cell-adhesion fragments"/>
    <property type="match status" value="1"/>
</dbReference>
<dbReference type="EMBL" id="MJUW02000042">
    <property type="protein sequence ID" value="OQD46332.1"/>
    <property type="molecule type" value="Genomic_DNA"/>
</dbReference>
<evidence type="ECO:0000313" key="1">
    <source>
        <dbReference type="EMBL" id="OQD46332.1"/>
    </source>
</evidence>
<dbReference type="InterPro" id="IPR052918">
    <property type="entry name" value="Motility_Chemotaxis_Reg"/>
</dbReference>
<comment type="caution">
    <text evidence="1">The sequence shown here is derived from an EMBL/GenBank/DDBJ whole genome shotgun (WGS) entry which is preliminary data.</text>
</comment>
<dbReference type="InterPro" id="IPR010620">
    <property type="entry name" value="SBBP_repeat"/>
</dbReference>
<sequence>PGIKEQGLEYGFTVASYDRTKDLIIDPLLASTFLGGSNDDCGFSIALDSNSNVFITGYTNSTDFPTTAESYNITHNGDADVFISKFNNNLTNLLATTFLGGSNDDCGNAIALDSNGNVFITGYTKSTDFPTTAESYNITHNGGADIFISKFNNNLTNLLTTTFLGGSDNDRGNAIALDSNDSVFTTGYTYSTDLPTTTGAYNVIHNGSYSDVFISKFSNDLTSLLASTFLGGSDEDGGFGITLDSSDNVFVTGLTPSADLPTTTGAYDKTHNGTFDAFVSKFDNDLTSLLASTFLGGSDWDFGYDIILDSSNNVFVTGCTYSSNMPTITGIYDATFNGGCDVFVSKLNNDLTSLLASTFLGGSDDDYGLGIALDSSNNVFVTGYTNSSNYPTTAGAYDRTFNGTYDVYVSRLNNNLTSLLASTFLSGSDDDYGYGIALDSSDSVFVVGYAYSTDLTTTVGAYDITYNGEADVFVSKFYNLYIASPCEAKKLDVKPKSLKLSQGEDREETITLTCKKGLPSVNQIIKVKIVSGKKHVTISPAEAYTDENGQATFTITATEKKGNAVVRFKHKNLINDATVKARKQ</sequence>
<keyword evidence="2" id="KW-1185">Reference proteome</keyword>
<accession>A0A1V6M1Q8</accession>
<dbReference type="InterPro" id="IPR008964">
    <property type="entry name" value="Invasin/intimin_cell_adhesion"/>
</dbReference>
<dbReference type="Pfam" id="PF06739">
    <property type="entry name" value="SBBP"/>
    <property type="match status" value="3"/>
</dbReference>
<organism evidence="1 2">
    <name type="scientific">Candidatus Brocadia sapporoensis</name>
    <dbReference type="NCBI Taxonomy" id="392547"/>
    <lineage>
        <taxon>Bacteria</taxon>
        <taxon>Pseudomonadati</taxon>
        <taxon>Planctomycetota</taxon>
        <taxon>Candidatus Brocadiia</taxon>
        <taxon>Candidatus Brocadiales</taxon>
        <taxon>Candidatus Brocadiaceae</taxon>
        <taxon>Candidatus Brocadia</taxon>
    </lineage>
</organism>
<protein>
    <recommendedName>
        <fullName evidence="3">Big-1 domain-containing protein</fullName>
    </recommendedName>
</protein>
<proteinExistence type="predicted"/>
<dbReference type="AlphaFoldDB" id="A0A1V6M1Q8"/>
<gene>
    <name evidence="1" type="ORF">BIY37_03840</name>
</gene>
<dbReference type="PANTHER" id="PTHR35580:SF1">
    <property type="entry name" value="PHYTASE-LIKE DOMAIN-CONTAINING PROTEIN"/>
    <property type="match status" value="1"/>
</dbReference>
<dbReference type="Gene3D" id="2.60.40.10">
    <property type="entry name" value="Immunoglobulins"/>
    <property type="match status" value="1"/>
</dbReference>
<dbReference type="PANTHER" id="PTHR35580">
    <property type="entry name" value="CELL SURFACE GLYCOPROTEIN (S-LAYER PROTEIN)-LIKE PROTEIN"/>
    <property type="match status" value="1"/>
</dbReference>